<evidence type="ECO:0000313" key="1">
    <source>
        <dbReference type="EMBL" id="SNS63453.1"/>
    </source>
</evidence>
<dbReference type="Proteomes" id="UP000198480">
    <property type="component" value="Unassembled WGS sequence"/>
</dbReference>
<proteinExistence type="predicted"/>
<dbReference type="EMBL" id="FZOK01000014">
    <property type="protein sequence ID" value="SNS63453.1"/>
    <property type="molecule type" value="Genomic_DNA"/>
</dbReference>
<reference evidence="2" key="1">
    <citation type="submission" date="2017-06" db="EMBL/GenBank/DDBJ databases">
        <authorList>
            <person name="Varghese N."/>
            <person name="Submissions S."/>
        </authorList>
    </citation>
    <scope>NUCLEOTIDE SEQUENCE [LARGE SCALE GENOMIC DNA]</scope>
    <source>
        <strain evidence="2">5C</strain>
    </source>
</reference>
<dbReference type="Pfam" id="PF13970">
    <property type="entry name" value="DUF4221"/>
    <property type="match status" value="1"/>
</dbReference>
<dbReference type="InterPro" id="IPR025316">
    <property type="entry name" value="DUF4221"/>
</dbReference>
<protein>
    <recommendedName>
        <fullName evidence="3">TolB-like 6-blade propeller-like</fullName>
    </recommendedName>
</protein>
<evidence type="ECO:0000313" key="2">
    <source>
        <dbReference type="Proteomes" id="UP000198480"/>
    </source>
</evidence>
<gene>
    <name evidence="1" type="ORF">SAMN06295967_11494</name>
</gene>
<name>A0A239G4N3_9BACT</name>
<dbReference type="AlphaFoldDB" id="A0A239G4N3"/>
<sequence length="378" mass="44100">MLLYSMLVAACSAPQNETTQSLPKSQTKIEEDFKLPLDSETSLYNRLNSKGKIGDKEVYFLFNQNSNTLQVYDLDSKSMDQKITFNWDGPNSLQGLMYPFGFHYVNSDSLIFYSGMFKTIYLANINGEVYKKISLANHPIGFGSVLPKSPIAYRNGFVYMQSLPVYPPTIPEDYVHPPNRISKISLKNGEMEEFELDYPEIYKNRKISQQLKMLDIVYNPKLDKFIVSFPLSDKLYVTDFKSNPEVYGAKSDLVKNPIETDKNNTLVEQSALSNFYFWMNSSYEKILYDIENDIYIREVRAGLSEQDYLNRKFKSKRELILLNSDFQEIDRIPYESAEMYYSFFRKGSFFWNKNIQEFNLEAGIEDTLFFNSIDLVYK</sequence>
<evidence type="ECO:0008006" key="3">
    <source>
        <dbReference type="Google" id="ProtNLM"/>
    </source>
</evidence>
<accession>A0A239G4N3</accession>
<keyword evidence="2" id="KW-1185">Reference proteome</keyword>
<organism evidence="1 2">
    <name type="scientific">Belliella buryatensis</name>
    <dbReference type="NCBI Taxonomy" id="1500549"/>
    <lineage>
        <taxon>Bacteria</taxon>
        <taxon>Pseudomonadati</taxon>
        <taxon>Bacteroidota</taxon>
        <taxon>Cytophagia</taxon>
        <taxon>Cytophagales</taxon>
        <taxon>Cyclobacteriaceae</taxon>
        <taxon>Belliella</taxon>
    </lineage>
</organism>